<dbReference type="InterPro" id="IPR027805">
    <property type="entry name" value="Transposase_HTH_dom"/>
</dbReference>
<evidence type="ECO:0000256" key="3">
    <source>
        <dbReference type="SAM" id="Coils"/>
    </source>
</evidence>
<dbReference type="Proteomes" id="UP001159405">
    <property type="component" value="Unassembled WGS sequence"/>
</dbReference>
<proteinExistence type="predicted"/>
<keyword evidence="3" id="KW-0175">Coiled coil</keyword>
<protein>
    <recommendedName>
        <fullName evidence="9">DDE Tnp4 domain-containing protein</fullName>
    </recommendedName>
</protein>
<feature type="compositionally biased region" description="Acidic residues" evidence="4">
    <location>
        <begin position="1"/>
        <end position="10"/>
    </location>
</feature>
<dbReference type="Pfam" id="PF13613">
    <property type="entry name" value="HTH_Tnp_4"/>
    <property type="match status" value="1"/>
</dbReference>
<dbReference type="Gene3D" id="1.10.150.20">
    <property type="entry name" value="5' to 3' exonuclease, C-terminal subdomain"/>
    <property type="match status" value="1"/>
</dbReference>
<feature type="domain" description="DDE Tnp4" evidence="5">
    <location>
        <begin position="337"/>
        <end position="509"/>
    </location>
</feature>
<reference evidence="7 8" key="1">
    <citation type="submission" date="2022-05" db="EMBL/GenBank/DDBJ databases">
        <authorList>
            <consortium name="Genoscope - CEA"/>
            <person name="William W."/>
        </authorList>
    </citation>
    <scope>NUCLEOTIDE SEQUENCE [LARGE SCALE GENOMIC DNA]</scope>
</reference>
<dbReference type="PANTHER" id="PTHR23080:SF144">
    <property type="entry name" value="SPINDLE AND KINETOCHORE ASSOCIATED COMPLEX SUBUNIT 3"/>
    <property type="match status" value="1"/>
</dbReference>
<organism evidence="7 8">
    <name type="scientific">Porites lobata</name>
    <dbReference type="NCBI Taxonomy" id="104759"/>
    <lineage>
        <taxon>Eukaryota</taxon>
        <taxon>Metazoa</taxon>
        <taxon>Cnidaria</taxon>
        <taxon>Anthozoa</taxon>
        <taxon>Hexacorallia</taxon>
        <taxon>Scleractinia</taxon>
        <taxon>Fungiina</taxon>
        <taxon>Poritidae</taxon>
        <taxon>Porites</taxon>
    </lineage>
</organism>
<dbReference type="EMBL" id="CALNXK010000091">
    <property type="protein sequence ID" value="CAH3151434.1"/>
    <property type="molecule type" value="Genomic_DNA"/>
</dbReference>
<dbReference type="SUPFAM" id="SSF47807">
    <property type="entry name" value="5' to 3' exonuclease, C-terminal subdomain"/>
    <property type="match status" value="1"/>
</dbReference>
<feature type="coiled-coil region" evidence="3">
    <location>
        <begin position="47"/>
        <end position="74"/>
    </location>
</feature>
<feature type="region of interest" description="Disordered" evidence="4">
    <location>
        <begin position="1"/>
        <end position="34"/>
    </location>
</feature>
<accession>A0ABN8PUY0</accession>
<evidence type="ECO:0000313" key="7">
    <source>
        <dbReference type="EMBL" id="CAH3151434.1"/>
    </source>
</evidence>
<dbReference type="Pfam" id="PF13359">
    <property type="entry name" value="DDE_Tnp_4"/>
    <property type="match status" value="1"/>
</dbReference>
<evidence type="ECO:0008006" key="9">
    <source>
        <dbReference type="Google" id="ProtNLM"/>
    </source>
</evidence>
<feature type="domain" description="Transposase Helix-turn-helix" evidence="6">
    <location>
        <begin position="257"/>
        <end position="306"/>
    </location>
</feature>
<evidence type="ECO:0000313" key="8">
    <source>
        <dbReference type="Proteomes" id="UP001159405"/>
    </source>
</evidence>
<keyword evidence="2" id="KW-0479">Metal-binding</keyword>
<comment type="cofactor">
    <cofactor evidence="1">
        <name>a divalent metal cation</name>
        <dbReference type="ChEBI" id="CHEBI:60240"/>
    </cofactor>
</comment>
<name>A0ABN8PUY0_9CNID</name>
<sequence>MSLSDSEPEDVAPAPPEKQTKRLQHPHFGGKQPKKHILPRCINVASKEEKGEKIQKLTEEVQHLKDEVHFAMVARLGEVKNVRKADLRQALRCKLNSMKFQYSKPEYFQVVNFSAKYHKRLEVLFKLKLSGVADLADLAYILHALNLDSSQFLYMCIVAGCDFLPNIKGIGYQASQAVTRRDFFHELGSHRYAPSDYCKGFKQACAVFKHQRPPFDETYFANDDEKVRFYTRLPAYDVLKTVYQNVSPFVMRKSPTLSKFQECVLTLMKLKLNMPMHDLAYRFGISLPTVSRIFLAWMVVLDVRLVPLIKSPDREDLWRTMPQCFQFSFGNKTTVIIDCFEVFIARPSNLMARAQTYSNYKSHNTVKILVGITPQGSISFFSNAWGGRTSDKYLTDNCGILKKLLPGDLVMADRGFTIQESLMLHKAELAIPAFTKGKDRLDPVDVEQTRGIANVRIHVERVIGLLRSKYTIVSGILPIDFLQCDPTGSQEAKIPMIDRITTVCAALTNLSNGIVPLD</sequence>
<dbReference type="PANTHER" id="PTHR23080">
    <property type="entry name" value="THAP DOMAIN PROTEIN"/>
    <property type="match status" value="1"/>
</dbReference>
<keyword evidence="8" id="KW-1185">Reference proteome</keyword>
<evidence type="ECO:0000259" key="5">
    <source>
        <dbReference type="Pfam" id="PF13359"/>
    </source>
</evidence>
<evidence type="ECO:0000256" key="1">
    <source>
        <dbReference type="ARBA" id="ARBA00001968"/>
    </source>
</evidence>
<gene>
    <name evidence="7" type="ORF">PLOB_00048590</name>
</gene>
<evidence type="ECO:0000259" key="6">
    <source>
        <dbReference type="Pfam" id="PF13613"/>
    </source>
</evidence>
<dbReference type="InterPro" id="IPR027806">
    <property type="entry name" value="HARBI1_dom"/>
</dbReference>
<comment type="caution">
    <text evidence="7">The sequence shown here is derived from an EMBL/GenBank/DDBJ whole genome shotgun (WGS) entry which is preliminary data.</text>
</comment>
<dbReference type="InterPro" id="IPR036279">
    <property type="entry name" value="5-3_exonuclease_C_sf"/>
</dbReference>
<evidence type="ECO:0000256" key="4">
    <source>
        <dbReference type="SAM" id="MobiDB-lite"/>
    </source>
</evidence>
<evidence type="ECO:0000256" key="2">
    <source>
        <dbReference type="ARBA" id="ARBA00022723"/>
    </source>
</evidence>